<dbReference type="AlphaFoldDB" id="A0A0K9NHT4"/>
<feature type="compositionally biased region" description="Basic and acidic residues" evidence="6">
    <location>
        <begin position="1"/>
        <end position="25"/>
    </location>
</feature>
<dbReference type="Pfam" id="PF01388">
    <property type="entry name" value="ARID"/>
    <property type="match status" value="1"/>
</dbReference>
<feature type="domain" description="SHSP" evidence="7">
    <location>
        <begin position="341"/>
        <end position="442"/>
    </location>
</feature>
<evidence type="ECO:0000256" key="5">
    <source>
        <dbReference type="PROSITE-ProRule" id="PRU00285"/>
    </source>
</evidence>
<dbReference type="InterPro" id="IPR045147">
    <property type="entry name" value="ARI3A/B/C"/>
</dbReference>
<dbReference type="SMART" id="SM00501">
    <property type="entry name" value="BRIGHT"/>
    <property type="match status" value="1"/>
</dbReference>
<dbReference type="Proteomes" id="UP000036987">
    <property type="component" value="Unassembled WGS sequence"/>
</dbReference>
<dbReference type="InterPro" id="IPR008978">
    <property type="entry name" value="HSP20-like_chaperone"/>
</dbReference>
<protein>
    <submittedName>
        <fullName evidence="9">ARID/BRIGHT DNA-binding domain-containing protein</fullName>
    </submittedName>
</protein>
<keyword evidence="3" id="KW-0804">Transcription</keyword>
<keyword evidence="4" id="KW-0539">Nucleus</keyword>
<dbReference type="PROSITE" id="PS01031">
    <property type="entry name" value="SHSP"/>
    <property type="match status" value="1"/>
</dbReference>
<dbReference type="GO" id="GO:0003677">
    <property type="term" value="F:DNA binding"/>
    <property type="evidence" value="ECO:0000318"/>
    <property type="project" value="GO_Central"/>
</dbReference>
<proteinExistence type="inferred from homology"/>
<dbReference type="EMBL" id="LFYR01002199">
    <property type="protein sequence ID" value="KMZ56336.1"/>
    <property type="molecule type" value="Genomic_DNA"/>
</dbReference>
<dbReference type="GO" id="GO:0005634">
    <property type="term" value="C:nucleus"/>
    <property type="evidence" value="ECO:0000318"/>
    <property type="project" value="GO_Central"/>
</dbReference>
<feature type="compositionally biased region" description="Basic and acidic residues" evidence="6">
    <location>
        <begin position="36"/>
        <end position="48"/>
    </location>
</feature>
<dbReference type="PANTHER" id="PTHR15348:SF0">
    <property type="entry name" value="PROTEIN DEAD RINGER"/>
    <property type="match status" value="1"/>
</dbReference>
<dbReference type="InterPro" id="IPR001606">
    <property type="entry name" value="ARID_dom"/>
</dbReference>
<dbReference type="SUPFAM" id="SSF46774">
    <property type="entry name" value="ARID-like"/>
    <property type="match status" value="1"/>
</dbReference>
<comment type="similarity">
    <text evidence="5">Belongs to the small heat shock protein (HSP20) family.</text>
</comment>
<dbReference type="Gene3D" id="1.10.150.60">
    <property type="entry name" value="ARID DNA-binding domain"/>
    <property type="match status" value="1"/>
</dbReference>
<dbReference type="Gene3D" id="2.60.40.790">
    <property type="match status" value="1"/>
</dbReference>
<keyword evidence="1" id="KW-0805">Transcription regulation</keyword>
<feature type="compositionally biased region" description="Acidic residues" evidence="6">
    <location>
        <begin position="77"/>
        <end position="100"/>
    </location>
</feature>
<dbReference type="FunFam" id="2.60.40.790:FF:000014">
    <property type="entry name" value="AT-rich interactive domain-containing protein 3"/>
    <property type="match status" value="1"/>
</dbReference>
<accession>A0A0K9NHT4</accession>
<comment type="caution">
    <text evidence="9">The sequence shown here is derived from an EMBL/GenBank/DDBJ whole genome shotgun (WGS) entry which is preliminary data.</text>
</comment>
<dbReference type="PROSITE" id="PS51011">
    <property type="entry name" value="ARID"/>
    <property type="match status" value="1"/>
</dbReference>
<feature type="compositionally biased region" description="Basic and acidic residues" evidence="6">
    <location>
        <begin position="63"/>
        <end position="76"/>
    </location>
</feature>
<evidence type="ECO:0000313" key="10">
    <source>
        <dbReference type="Proteomes" id="UP000036987"/>
    </source>
</evidence>
<dbReference type="PANTHER" id="PTHR15348">
    <property type="entry name" value="AT-RICH INTERACTIVE DOMAIN-CONTAINING PROTEIN ARID DOMAIN- CONTAINING PROTEIN DEAD RINGER PROTEIN B-CELL REGULATOR OF IGH TRANSCRIPTION BRIGHT"/>
    <property type="match status" value="1"/>
</dbReference>
<reference evidence="10" key="1">
    <citation type="journal article" date="2016" name="Nature">
        <title>The genome of the seagrass Zostera marina reveals angiosperm adaptation to the sea.</title>
        <authorList>
            <person name="Olsen J.L."/>
            <person name="Rouze P."/>
            <person name="Verhelst B."/>
            <person name="Lin Y.-C."/>
            <person name="Bayer T."/>
            <person name="Collen J."/>
            <person name="Dattolo E."/>
            <person name="De Paoli E."/>
            <person name="Dittami S."/>
            <person name="Maumus F."/>
            <person name="Michel G."/>
            <person name="Kersting A."/>
            <person name="Lauritano C."/>
            <person name="Lohaus R."/>
            <person name="Toepel M."/>
            <person name="Tonon T."/>
            <person name="Vanneste K."/>
            <person name="Amirebrahimi M."/>
            <person name="Brakel J."/>
            <person name="Bostroem C."/>
            <person name="Chovatia M."/>
            <person name="Grimwood J."/>
            <person name="Jenkins J.W."/>
            <person name="Jueterbock A."/>
            <person name="Mraz A."/>
            <person name="Stam W.T."/>
            <person name="Tice H."/>
            <person name="Bornberg-Bauer E."/>
            <person name="Green P.J."/>
            <person name="Pearson G.A."/>
            <person name="Procaccini G."/>
            <person name="Duarte C.M."/>
            <person name="Schmutz J."/>
            <person name="Reusch T.B.H."/>
            <person name="Van de Peer Y."/>
        </authorList>
    </citation>
    <scope>NUCLEOTIDE SEQUENCE [LARGE SCALE GENOMIC DNA]</scope>
    <source>
        <strain evidence="10">cv. Finnish</strain>
    </source>
</reference>
<evidence type="ECO:0000256" key="3">
    <source>
        <dbReference type="ARBA" id="ARBA00023163"/>
    </source>
</evidence>
<feature type="domain" description="ARID" evidence="8">
    <location>
        <begin position="140"/>
        <end position="231"/>
    </location>
</feature>
<evidence type="ECO:0000256" key="6">
    <source>
        <dbReference type="SAM" id="MobiDB-lite"/>
    </source>
</evidence>
<name>A0A0K9NHT4_ZOSMR</name>
<dbReference type="InterPro" id="IPR002068">
    <property type="entry name" value="A-crystallin/Hsp20_dom"/>
</dbReference>
<dbReference type="CDD" id="cd16100">
    <property type="entry name" value="ARID"/>
    <property type="match status" value="1"/>
</dbReference>
<keyword evidence="10" id="KW-1185">Reference proteome</keyword>
<organism evidence="9 10">
    <name type="scientific">Zostera marina</name>
    <name type="common">Eelgrass</name>
    <dbReference type="NCBI Taxonomy" id="29655"/>
    <lineage>
        <taxon>Eukaryota</taxon>
        <taxon>Viridiplantae</taxon>
        <taxon>Streptophyta</taxon>
        <taxon>Embryophyta</taxon>
        <taxon>Tracheophyta</taxon>
        <taxon>Spermatophyta</taxon>
        <taxon>Magnoliopsida</taxon>
        <taxon>Liliopsida</taxon>
        <taxon>Zosteraceae</taxon>
        <taxon>Zostera</taxon>
    </lineage>
</organism>
<dbReference type="GO" id="GO:0006357">
    <property type="term" value="P:regulation of transcription by RNA polymerase II"/>
    <property type="evidence" value="ECO:0000318"/>
    <property type="project" value="GO_Central"/>
</dbReference>
<evidence type="ECO:0000256" key="1">
    <source>
        <dbReference type="ARBA" id="ARBA00023015"/>
    </source>
</evidence>
<dbReference type="STRING" id="29655.A0A0K9NHT4"/>
<gene>
    <name evidence="9" type="ORF">ZOSMA_96G00090</name>
</gene>
<dbReference type="CDD" id="cd06464">
    <property type="entry name" value="ACD_sHsps-like"/>
    <property type="match status" value="1"/>
</dbReference>
<feature type="region of interest" description="Disordered" evidence="6">
    <location>
        <begin position="1"/>
        <end position="106"/>
    </location>
</feature>
<evidence type="ECO:0000256" key="4">
    <source>
        <dbReference type="ARBA" id="ARBA00023242"/>
    </source>
</evidence>
<dbReference type="SUPFAM" id="SSF49764">
    <property type="entry name" value="HSP20-like chaperones"/>
    <property type="match status" value="1"/>
</dbReference>
<evidence type="ECO:0000259" key="8">
    <source>
        <dbReference type="PROSITE" id="PS51011"/>
    </source>
</evidence>
<sequence length="442" mass="50108">MSEGGDNKEEPERVPLEEAGDEKTVGEAVKLMFNKDNNDPQRPQKSEMEAASNDTVQILTAEKGMKEESKLERENDADAIEDDADEEEEEEVEEEEEEESNSMAYDDLKKSENCQMISIINKVEKHEYDIVDDNNDDGTEEEQAAFMKELENFHKEMVLEFKPPKFYGEGLNCLKLWKAVTKLGGYDQVTSCKLWRQVGESFKPPKTCTTISWSFRCFYEKALLEYEKYKIRIGDLEFPISSLGEPTPLVNMPKIATQSSGSGRTIRDAAARAMQGWHSQRIHGNGEINDPIIKDKNSVSLAKHDKQHKTSGMIKRKKVPSFERFTRPARPKIATDSEIDVVVDDFGPPADWVKINVRKTKDCFEVYALVPGLLREEVHVQSDPGGRLVISGEPEHLDNPWGVTPFKKIISLSSRIDPYKTSAVVTLHGQLFIRVPFESSDL</sequence>
<dbReference type="FunFam" id="1.10.150.60:FF:000009">
    <property type="entry name" value="AT-rich interactive domain-containing protein 3"/>
    <property type="match status" value="1"/>
</dbReference>
<evidence type="ECO:0000313" key="9">
    <source>
        <dbReference type="EMBL" id="KMZ56336.1"/>
    </source>
</evidence>
<evidence type="ECO:0000259" key="7">
    <source>
        <dbReference type="PROSITE" id="PS01031"/>
    </source>
</evidence>
<keyword evidence="2 9" id="KW-0238">DNA-binding</keyword>
<dbReference type="SMART" id="SM01014">
    <property type="entry name" value="ARID"/>
    <property type="match status" value="1"/>
</dbReference>
<evidence type="ECO:0000256" key="2">
    <source>
        <dbReference type="ARBA" id="ARBA00023125"/>
    </source>
</evidence>
<dbReference type="InterPro" id="IPR036431">
    <property type="entry name" value="ARID_dom_sf"/>
</dbReference>
<dbReference type="OrthoDB" id="338531at2759"/>
<dbReference type="OMA" id="SQVGIHA"/>